<dbReference type="Pfam" id="PF04020">
    <property type="entry name" value="Phage_holin_4_2"/>
    <property type="match status" value="1"/>
</dbReference>
<reference evidence="2 3" key="1">
    <citation type="submission" date="2017-02" db="EMBL/GenBank/DDBJ databases">
        <authorList>
            <person name="Peterson S.W."/>
        </authorList>
    </citation>
    <scope>NUCLEOTIDE SEQUENCE [LARGE SCALE GENOMIC DNA]</scope>
    <source>
        <strain evidence="2 3">CIP104813</strain>
    </source>
</reference>
<dbReference type="EMBL" id="FWFG01000072">
    <property type="protein sequence ID" value="SLM92729.1"/>
    <property type="molecule type" value="Genomic_DNA"/>
</dbReference>
<dbReference type="InterPro" id="IPR007165">
    <property type="entry name" value="Phage_holin_4_2"/>
</dbReference>
<gene>
    <name evidence="2" type="ORF">FM110_08750</name>
</gene>
<proteinExistence type="predicted"/>
<dbReference type="PANTHER" id="PTHR37309">
    <property type="entry name" value="SLR0284 PROTEIN"/>
    <property type="match status" value="1"/>
</dbReference>
<keyword evidence="3" id="KW-1185">Reference proteome</keyword>
<dbReference type="PANTHER" id="PTHR37309:SF1">
    <property type="entry name" value="SLR0284 PROTEIN"/>
    <property type="match status" value="1"/>
</dbReference>
<dbReference type="OrthoDB" id="9810847at2"/>
<dbReference type="RefSeq" id="WP_087104392.1">
    <property type="nucleotide sequence ID" value="NZ_FWFG01000072.1"/>
</dbReference>
<evidence type="ECO:0000313" key="2">
    <source>
        <dbReference type="EMBL" id="SLM92729.1"/>
    </source>
</evidence>
<dbReference type="AlphaFoldDB" id="A0A1X6X460"/>
<dbReference type="Proteomes" id="UP000195981">
    <property type="component" value="Unassembled WGS sequence"/>
</dbReference>
<feature type="transmembrane region" description="Helical" evidence="1">
    <location>
        <begin position="35"/>
        <end position="55"/>
    </location>
</feature>
<accession>A0A1X6X460</accession>
<evidence type="ECO:0000313" key="3">
    <source>
        <dbReference type="Proteomes" id="UP000195981"/>
    </source>
</evidence>
<sequence length="129" mass="13558">MLRVLGHLVVSALALWVTSIILPGMHLGDDAAPLTTQALTVLGVAVILSLVDALVRPVVKLLTWPITCVTLGLFLLVVNALMLLLTSWIAAQASLTLSFDSFWWALAAGAIIGLLTSIVEAMVDADAAE</sequence>
<name>A0A1X6X460_9MICO</name>
<protein>
    <submittedName>
        <fullName evidence="2">Putative membrane protein</fullName>
    </submittedName>
</protein>
<evidence type="ECO:0000256" key="1">
    <source>
        <dbReference type="SAM" id="Phobius"/>
    </source>
</evidence>
<keyword evidence="1" id="KW-0472">Membrane</keyword>
<keyword evidence="1" id="KW-0812">Transmembrane</keyword>
<keyword evidence="1" id="KW-1133">Transmembrane helix</keyword>
<organism evidence="2 3">
    <name type="scientific">Brachybacterium nesterenkovii</name>
    <dbReference type="NCBI Taxonomy" id="47847"/>
    <lineage>
        <taxon>Bacteria</taxon>
        <taxon>Bacillati</taxon>
        <taxon>Actinomycetota</taxon>
        <taxon>Actinomycetes</taxon>
        <taxon>Micrococcales</taxon>
        <taxon>Dermabacteraceae</taxon>
        <taxon>Brachybacterium</taxon>
    </lineage>
</organism>
<feature type="transmembrane region" description="Helical" evidence="1">
    <location>
        <begin position="102"/>
        <end position="123"/>
    </location>
</feature>
<feature type="transmembrane region" description="Helical" evidence="1">
    <location>
        <begin position="62"/>
        <end position="90"/>
    </location>
</feature>